<dbReference type="PANTHER" id="PTHR48081">
    <property type="entry name" value="AB HYDROLASE SUPERFAMILY PROTEIN C4A8.06C"/>
    <property type="match status" value="1"/>
</dbReference>
<sequence>MAVNPASTPANMAFDAQTEPYININSDIHSSQPTIHVTKRHDRSTLMMLLQLLIKPFAAQLVSNDTVFPAGSPQLTPHKRATKRCRVQERKVEEIYLYDIVPTVGKKSKLGVAQKRMPGETTTEPAAAAAGGIKEEEEKKKKRRVYYYSGGGWQSPANSEHWFFVSELAKQLHPHGYTVTLVSYPLAPNSAAPTSFPAIMRQYRALMELAEEEDEEVVLAGDSAGGNIVLAVLIQALMEDERDGIERPTCTSVMAISPSTDLTRSNADMHSIAKKDPILRVPFVIDTAKKWCGEWSPQDVRVSPLYADLQCIRKRGVKVHGVVGRYDILSPDAILFREKCNQARIQGEWLDWDKQIHVFPLIFRYGLREGHAGKDWVLDVLRRT</sequence>
<dbReference type="InterPro" id="IPR013094">
    <property type="entry name" value="AB_hydrolase_3"/>
</dbReference>
<dbReference type="STRING" id="692275.N1QIY0"/>
<feature type="domain" description="Alpha/beta hydrolase fold-3" evidence="5">
    <location>
        <begin position="145"/>
        <end position="360"/>
    </location>
</feature>
<dbReference type="eggNOG" id="ENOG502RYPI">
    <property type="taxonomic scope" value="Eukaryota"/>
</dbReference>
<comment type="similarity">
    <text evidence="1">Belongs to the 'GDXG' lipolytic enzyme family.</text>
</comment>
<dbReference type="GO" id="GO:0016787">
    <property type="term" value="F:hydrolase activity"/>
    <property type="evidence" value="ECO:0007669"/>
    <property type="project" value="UniProtKB-KW"/>
</dbReference>
<dbReference type="SUPFAM" id="SSF53474">
    <property type="entry name" value="alpha/beta-Hydrolases"/>
    <property type="match status" value="1"/>
</dbReference>
<dbReference type="OMA" id="GEWVHWE"/>
<dbReference type="GeneID" id="27902833"/>
<feature type="compositionally biased region" description="Low complexity" evidence="4">
    <location>
        <begin position="119"/>
        <end position="132"/>
    </location>
</feature>
<evidence type="ECO:0000256" key="3">
    <source>
        <dbReference type="PROSITE-ProRule" id="PRU10038"/>
    </source>
</evidence>
<dbReference type="Gene3D" id="3.40.50.1820">
    <property type="entry name" value="alpha/beta hydrolase"/>
    <property type="match status" value="1"/>
</dbReference>
<evidence type="ECO:0000256" key="4">
    <source>
        <dbReference type="SAM" id="MobiDB-lite"/>
    </source>
</evidence>
<dbReference type="InterPro" id="IPR029058">
    <property type="entry name" value="AB_hydrolase_fold"/>
</dbReference>
<evidence type="ECO:0000313" key="6">
    <source>
        <dbReference type="EMBL" id="EMF11775.1"/>
    </source>
</evidence>
<dbReference type="OrthoDB" id="2152029at2759"/>
<reference evidence="6 7" key="1">
    <citation type="journal article" date="2012" name="PLoS Pathog.">
        <title>Diverse lifestyles and strategies of plant pathogenesis encoded in the genomes of eighteen Dothideomycetes fungi.</title>
        <authorList>
            <person name="Ohm R.A."/>
            <person name="Feau N."/>
            <person name="Henrissat B."/>
            <person name="Schoch C.L."/>
            <person name="Horwitz B.A."/>
            <person name="Barry K.W."/>
            <person name="Condon B.J."/>
            <person name="Copeland A.C."/>
            <person name="Dhillon B."/>
            <person name="Glaser F."/>
            <person name="Hesse C.N."/>
            <person name="Kosti I."/>
            <person name="LaButti K."/>
            <person name="Lindquist E.A."/>
            <person name="Lucas S."/>
            <person name="Salamov A.A."/>
            <person name="Bradshaw R.E."/>
            <person name="Ciuffetti L."/>
            <person name="Hamelin R.C."/>
            <person name="Kema G.H.J."/>
            <person name="Lawrence C."/>
            <person name="Scott J.A."/>
            <person name="Spatafora J.W."/>
            <person name="Turgeon B.G."/>
            <person name="de Wit P.J.G.M."/>
            <person name="Zhong S."/>
            <person name="Goodwin S.B."/>
            <person name="Grigoriev I.V."/>
        </authorList>
    </citation>
    <scope>NUCLEOTIDE SEQUENCE [LARGE SCALE GENOMIC DNA]</scope>
    <source>
        <strain evidence="6 7">SO2202</strain>
    </source>
</reference>
<dbReference type="PROSITE" id="PS01174">
    <property type="entry name" value="LIPASE_GDXG_SER"/>
    <property type="match status" value="1"/>
</dbReference>
<evidence type="ECO:0000313" key="7">
    <source>
        <dbReference type="Proteomes" id="UP000016931"/>
    </source>
</evidence>
<evidence type="ECO:0000259" key="5">
    <source>
        <dbReference type="Pfam" id="PF07859"/>
    </source>
</evidence>
<dbReference type="HOGENOM" id="CLU_012494_13_4_1"/>
<proteinExistence type="inferred from homology"/>
<dbReference type="AlphaFoldDB" id="N1QIY0"/>
<dbReference type="PANTHER" id="PTHR48081:SF8">
    <property type="entry name" value="ALPHA_BETA HYDROLASE FOLD-3 DOMAIN-CONTAINING PROTEIN-RELATED"/>
    <property type="match status" value="1"/>
</dbReference>
<feature type="region of interest" description="Disordered" evidence="4">
    <location>
        <begin position="115"/>
        <end position="135"/>
    </location>
</feature>
<dbReference type="RefSeq" id="XP_016759896.1">
    <property type="nucleotide sequence ID" value="XM_016905696.1"/>
</dbReference>
<gene>
    <name evidence="6" type="ORF">SEPMUDRAFT_149662</name>
</gene>
<evidence type="ECO:0000256" key="1">
    <source>
        <dbReference type="ARBA" id="ARBA00010515"/>
    </source>
</evidence>
<feature type="active site" evidence="3">
    <location>
        <position position="223"/>
    </location>
</feature>
<dbReference type="InterPro" id="IPR033140">
    <property type="entry name" value="Lipase_GDXG_put_SER_AS"/>
</dbReference>
<protein>
    <submittedName>
        <fullName evidence="6">Alpha/beta-hydrolase</fullName>
    </submittedName>
</protein>
<dbReference type="InterPro" id="IPR050300">
    <property type="entry name" value="GDXG_lipolytic_enzyme"/>
</dbReference>
<keyword evidence="2 6" id="KW-0378">Hydrolase</keyword>
<organism evidence="6 7">
    <name type="scientific">Sphaerulina musiva (strain SO2202)</name>
    <name type="common">Poplar stem canker fungus</name>
    <name type="synonym">Septoria musiva</name>
    <dbReference type="NCBI Taxonomy" id="692275"/>
    <lineage>
        <taxon>Eukaryota</taxon>
        <taxon>Fungi</taxon>
        <taxon>Dikarya</taxon>
        <taxon>Ascomycota</taxon>
        <taxon>Pezizomycotina</taxon>
        <taxon>Dothideomycetes</taxon>
        <taxon>Dothideomycetidae</taxon>
        <taxon>Mycosphaerellales</taxon>
        <taxon>Mycosphaerellaceae</taxon>
        <taxon>Sphaerulina</taxon>
    </lineage>
</organism>
<evidence type="ECO:0000256" key="2">
    <source>
        <dbReference type="ARBA" id="ARBA00022801"/>
    </source>
</evidence>
<dbReference type="Pfam" id="PF07859">
    <property type="entry name" value="Abhydrolase_3"/>
    <property type="match status" value="1"/>
</dbReference>
<dbReference type="EMBL" id="KB456265">
    <property type="protein sequence ID" value="EMF11775.1"/>
    <property type="molecule type" value="Genomic_DNA"/>
</dbReference>
<keyword evidence="7" id="KW-1185">Reference proteome</keyword>
<dbReference type="Proteomes" id="UP000016931">
    <property type="component" value="Unassembled WGS sequence"/>
</dbReference>
<accession>N1QIY0</accession>
<name>N1QIY0_SPHMS</name>